<protein>
    <submittedName>
        <fullName evidence="5">Tyrosine-type recombinase/integrase</fullName>
    </submittedName>
</protein>
<dbReference type="InterPro" id="IPR002104">
    <property type="entry name" value="Integrase_catalytic"/>
</dbReference>
<dbReference type="RefSeq" id="WP_366233275.1">
    <property type="nucleotide sequence ID" value="NZ_JBFBMH010000026.1"/>
</dbReference>
<evidence type="ECO:0000313" key="6">
    <source>
        <dbReference type="Proteomes" id="UP001553715"/>
    </source>
</evidence>
<dbReference type="Gene3D" id="1.10.443.10">
    <property type="entry name" value="Intergrase catalytic core"/>
    <property type="match status" value="1"/>
</dbReference>
<dbReference type="PROSITE" id="PS51898">
    <property type="entry name" value="TYR_RECOMBINASE"/>
    <property type="match status" value="1"/>
</dbReference>
<evidence type="ECO:0000256" key="3">
    <source>
        <dbReference type="ARBA" id="ARBA00023172"/>
    </source>
</evidence>
<gene>
    <name evidence="5" type="ORF">AB0301_14435</name>
</gene>
<sequence>MTEITPRVIADAYTGWAQQWAPQARNAKVILNSIMQYAVAPLGIIDKNPAREVPVIRRKKRKEIFAPGISELIELRAAVAAYMADPDRPGPALSPLLLDTTDLILLTGLRIGEVLGLRWDHDIFLPGDMPHIVVNGAVKEKGGPKIFEAMPKSESGLRVIALPEVAVEILRRRESGRNGKTCEQGFEYAFSTRSGRPNGPQDVHRQLRNVRAAAGLPANYVPHALRRTVGTEIADFYNLNAAAQFLGHAHARVTEKHYAKRSHETPDVRSLLTATHDLVTGRGVTDMTVDALDQPAALDGIPVTSADTVLAALDGASVEEKMAAINALMASMFGQTASL</sequence>
<feature type="domain" description="Tyr recombinase" evidence="4">
    <location>
        <begin position="64"/>
        <end position="273"/>
    </location>
</feature>
<reference evidence="5 6" key="1">
    <citation type="submission" date="2024-06" db="EMBL/GenBank/DDBJ databases">
        <title>The Natural Products Discovery Center: Release of the First 8490 Sequenced Strains for Exploring Actinobacteria Biosynthetic Diversity.</title>
        <authorList>
            <person name="Kalkreuter E."/>
            <person name="Kautsar S.A."/>
            <person name="Yang D."/>
            <person name="Bader C.D."/>
            <person name="Teijaro C.N."/>
            <person name="Fluegel L."/>
            <person name="Davis C.M."/>
            <person name="Simpson J.R."/>
            <person name="Lauterbach L."/>
            <person name="Steele A.D."/>
            <person name="Gui C."/>
            <person name="Meng S."/>
            <person name="Li G."/>
            <person name="Viehrig K."/>
            <person name="Ye F."/>
            <person name="Su P."/>
            <person name="Kiefer A.F."/>
            <person name="Nichols A."/>
            <person name="Cepeda A.J."/>
            <person name="Yan W."/>
            <person name="Fan B."/>
            <person name="Jiang Y."/>
            <person name="Adhikari A."/>
            <person name="Zheng C.-J."/>
            <person name="Schuster L."/>
            <person name="Cowan T.M."/>
            <person name="Smanski M.J."/>
            <person name="Chevrette M.G."/>
            <person name="De Carvalho L.P.S."/>
            <person name="Shen B."/>
        </authorList>
    </citation>
    <scope>NUCLEOTIDE SEQUENCE [LARGE SCALE GENOMIC DNA]</scope>
    <source>
        <strain evidence="5 6">NPDC077434</strain>
    </source>
</reference>
<comment type="caution">
    <text evidence="5">The sequence shown here is derived from an EMBL/GenBank/DDBJ whole genome shotgun (WGS) entry which is preliminary data.</text>
</comment>
<dbReference type="Gene3D" id="1.10.150.130">
    <property type="match status" value="1"/>
</dbReference>
<keyword evidence="3" id="KW-0233">DNA recombination</keyword>
<name>A0ABV3LK19_9MICO</name>
<keyword evidence="2" id="KW-0238">DNA-binding</keyword>
<organism evidence="5 6">
    <name type="scientific">Microbacterium profundi</name>
    <dbReference type="NCBI Taxonomy" id="450380"/>
    <lineage>
        <taxon>Bacteria</taxon>
        <taxon>Bacillati</taxon>
        <taxon>Actinomycetota</taxon>
        <taxon>Actinomycetes</taxon>
        <taxon>Micrococcales</taxon>
        <taxon>Microbacteriaceae</taxon>
        <taxon>Microbacterium</taxon>
    </lineage>
</organism>
<comment type="similarity">
    <text evidence="1">Belongs to the 'phage' integrase family.</text>
</comment>
<proteinExistence type="inferred from homology"/>
<dbReference type="PANTHER" id="PTHR30349:SF64">
    <property type="entry name" value="PROPHAGE INTEGRASE INTD-RELATED"/>
    <property type="match status" value="1"/>
</dbReference>
<dbReference type="SUPFAM" id="SSF56349">
    <property type="entry name" value="DNA breaking-rejoining enzymes"/>
    <property type="match status" value="1"/>
</dbReference>
<dbReference type="InterPro" id="IPR013762">
    <property type="entry name" value="Integrase-like_cat_sf"/>
</dbReference>
<dbReference type="InterPro" id="IPR011010">
    <property type="entry name" value="DNA_brk_join_enz"/>
</dbReference>
<keyword evidence="6" id="KW-1185">Reference proteome</keyword>
<evidence type="ECO:0000259" key="4">
    <source>
        <dbReference type="PROSITE" id="PS51898"/>
    </source>
</evidence>
<dbReference type="PANTHER" id="PTHR30349">
    <property type="entry name" value="PHAGE INTEGRASE-RELATED"/>
    <property type="match status" value="1"/>
</dbReference>
<accession>A0ABV3LK19</accession>
<dbReference type="InterPro" id="IPR010998">
    <property type="entry name" value="Integrase_recombinase_N"/>
</dbReference>
<evidence type="ECO:0000256" key="1">
    <source>
        <dbReference type="ARBA" id="ARBA00008857"/>
    </source>
</evidence>
<dbReference type="EMBL" id="JBFBMH010000026">
    <property type="protein sequence ID" value="MEW1976255.1"/>
    <property type="molecule type" value="Genomic_DNA"/>
</dbReference>
<dbReference type="Pfam" id="PF00589">
    <property type="entry name" value="Phage_integrase"/>
    <property type="match status" value="1"/>
</dbReference>
<evidence type="ECO:0000256" key="2">
    <source>
        <dbReference type="ARBA" id="ARBA00023125"/>
    </source>
</evidence>
<dbReference type="InterPro" id="IPR050090">
    <property type="entry name" value="Tyrosine_recombinase_XerCD"/>
</dbReference>
<dbReference type="Proteomes" id="UP001553715">
    <property type="component" value="Unassembled WGS sequence"/>
</dbReference>
<evidence type="ECO:0000313" key="5">
    <source>
        <dbReference type="EMBL" id="MEW1976255.1"/>
    </source>
</evidence>